<organism evidence="6 7">
    <name type="scientific">Nocardia jiangxiensis</name>
    <dbReference type="NCBI Taxonomy" id="282685"/>
    <lineage>
        <taxon>Bacteria</taxon>
        <taxon>Bacillati</taxon>
        <taxon>Actinomycetota</taxon>
        <taxon>Actinomycetes</taxon>
        <taxon>Mycobacteriales</taxon>
        <taxon>Nocardiaceae</taxon>
        <taxon>Nocardia</taxon>
    </lineage>
</organism>
<dbReference type="PROSITE" id="PS51898">
    <property type="entry name" value="TYR_RECOMBINASE"/>
    <property type="match status" value="1"/>
</dbReference>
<evidence type="ECO:0000256" key="2">
    <source>
        <dbReference type="ARBA" id="ARBA00023125"/>
    </source>
</evidence>
<dbReference type="PANTHER" id="PTHR30349">
    <property type="entry name" value="PHAGE INTEGRASE-RELATED"/>
    <property type="match status" value="1"/>
</dbReference>
<evidence type="ECO:0000256" key="1">
    <source>
        <dbReference type="ARBA" id="ARBA00008857"/>
    </source>
</evidence>
<dbReference type="SUPFAM" id="SSF56349">
    <property type="entry name" value="DNA breaking-rejoining enzymes"/>
    <property type="match status" value="1"/>
</dbReference>
<comment type="similarity">
    <text evidence="1">Belongs to the 'phage' integrase family.</text>
</comment>
<evidence type="ECO:0000313" key="6">
    <source>
        <dbReference type="EMBL" id="MFF3569125.1"/>
    </source>
</evidence>
<feature type="compositionally biased region" description="Basic and acidic residues" evidence="4">
    <location>
        <begin position="7"/>
        <end position="24"/>
    </location>
</feature>
<dbReference type="InterPro" id="IPR050090">
    <property type="entry name" value="Tyrosine_recombinase_XerCD"/>
</dbReference>
<dbReference type="Gene3D" id="1.10.150.130">
    <property type="match status" value="1"/>
</dbReference>
<dbReference type="InterPro" id="IPR013762">
    <property type="entry name" value="Integrase-like_cat_sf"/>
</dbReference>
<feature type="region of interest" description="Disordered" evidence="4">
    <location>
        <begin position="201"/>
        <end position="231"/>
    </location>
</feature>
<dbReference type="InterPro" id="IPR010998">
    <property type="entry name" value="Integrase_recombinase_N"/>
</dbReference>
<feature type="compositionally biased region" description="Basic residues" evidence="4">
    <location>
        <begin position="203"/>
        <end position="213"/>
    </location>
</feature>
<feature type="region of interest" description="Disordered" evidence="4">
    <location>
        <begin position="109"/>
        <end position="129"/>
    </location>
</feature>
<accession>A0ABW6RYM7</accession>
<feature type="region of interest" description="Disordered" evidence="4">
    <location>
        <begin position="1"/>
        <end position="35"/>
    </location>
</feature>
<dbReference type="Gene3D" id="1.10.443.10">
    <property type="entry name" value="Intergrase catalytic core"/>
    <property type="match status" value="1"/>
</dbReference>
<dbReference type="InterPro" id="IPR011010">
    <property type="entry name" value="DNA_brk_join_enz"/>
</dbReference>
<evidence type="ECO:0000313" key="7">
    <source>
        <dbReference type="Proteomes" id="UP001601992"/>
    </source>
</evidence>
<gene>
    <name evidence="6" type="ORF">ACFYXQ_15235</name>
</gene>
<feature type="region of interest" description="Disordered" evidence="4">
    <location>
        <begin position="56"/>
        <end position="75"/>
    </location>
</feature>
<evidence type="ECO:0000259" key="5">
    <source>
        <dbReference type="PROSITE" id="PS51898"/>
    </source>
</evidence>
<keyword evidence="2" id="KW-0238">DNA-binding</keyword>
<reference evidence="6 7" key="1">
    <citation type="submission" date="2024-10" db="EMBL/GenBank/DDBJ databases">
        <title>The Natural Products Discovery Center: Release of the First 8490 Sequenced Strains for Exploring Actinobacteria Biosynthetic Diversity.</title>
        <authorList>
            <person name="Kalkreuter E."/>
            <person name="Kautsar S.A."/>
            <person name="Yang D."/>
            <person name="Bader C.D."/>
            <person name="Teijaro C.N."/>
            <person name="Fluegel L."/>
            <person name="Davis C.M."/>
            <person name="Simpson J.R."/>
            <person name="Lauterbach L."/>
            <person name="Steele A.D."/>
            <person name="Gui C."/>
            <person name="Meng S."/>
            <person name="Li G."/>
            <person name="Viehrig K."/>
            <person name="Ye F."/>
            <person name="Su P."/>
            <person name="Kiefer A.F."/>
            <person name="Nichols A."/>
            <person name="Cepeda A.J."/>
            <person name="Yan W."/>
            <person name="Fan B."/>
            <person name="Jiang Y."/>
            <person name="Adhikari A."/>
            <person name="Zheng C.-J."/>
            <person name="Schuster L."/>
            <person name="Cowan T.M."/>
            <person name="Smanski M.J."/>
            <person name="Chevrette M.G."/>
            <person name="De Carvalho L.P.S."/>
            <person name="Shen B."/>
        </authorList>
    </citation>
    <scope>NUCLEOTIDE SEQUENCE [LARGE SCALE GENOMIC DNA]</scope>
    <source>
        <strain evidence="6 7">NPDC002593</strain>
    </source>
</reference>
<sequence>MMISSRLSERVDRREQRMPRRALEPGESGDPSEPEWNEARQVFEIHCRIGEPKPFKPSLVRASGKTKRQAKDALKRRCGEWKPKVTWSGSYGDKCTVAEAARAWLTSYEKNPKKRPQNSRSYRNEIERSTSARARKDKFVVVDSTLGDMKAVDVKPYHIRHHLEELNWSTTKQETHKALLRMTFQMLVEDGLLDYNPVSTVKSHGRAGRRRKGSSANPYFPDEPRPMSPDETSRYWALEKARFDDSSYRTPKRYRDYTMLAYALAARPSEAVAVRWDDVDIAAGTVTIAGTIVDTSLRVWQVRKVIDDYDLAEHEIVVRPDWHELDEQAVVTVAFRQPFTKTSGSMRTIKVDADCLVMLRRRKLAAVPGQTLVLPSRVGKILRTNKMSTVWHSIVKDTELSWSTLKTLRSTRATRVAESHGVPAARLILGHEENSAITTQAYVSLERPVVDFADAR</sequence>
<proteinExistence type="inferred from homology"/>
<dbReference type="EMBL" id="JBIAQY010000004">
    <property type="protein sequence ID" value="MFF3569125.1"/>
    <property type="molecule type" value="Genomic_DNA"/>
</dbReference>
<dbReference type="InterPro" id="IPR002104">
    <property type="entry name" value="Integrase_catalytic"/>
</dbReference>
<feature type="domain" description="Tyr recombinase" evidence="5">
    <location>
        <begin position="222"/>
        <end position="456"/>
    </location>
</feature>
<comment type="caution">
    <text evidence="6">The sequence shown here is derived from an EMBL/GenBank/DDBJ whole genome shotgun (WGS) entry which is preliminary data.</text>
</comment>
<dbReference type="Proteomes" id="UP001601992">
    <property type="component" value="Unassembled WGS sequence"/>
</dbReference>
<dbReference type="PANTHER" id="PTHR30349:SF41">
    <property type="entry name" value="INTEGRASE_RECOMBINASE PROTEIN MJ0367-RELATED"/>
    <property type="match status" value="1"/>
</dbReference>
<evidence type="ECO:0000256" key="3">
    <source>
        <dbReference type="ARBA" id="ARBA00023172"/>
    </source>
</evidence>
<protein>
    <submittedName>
        <fullName evidence="6">Tyrosine-type recombinase/integrase</fullName>
    </submittedName>
</protein>
<name>A0ABW6RYM7_9NOCA</name>
<dbReference type="RefSeq" id="WP_387403860.1">
    <property type="nucleotide sequence ID" value="NZ_JBIAQY010000004.1"/>
</dbReference>
<evidence type="ECO:0000256" key="4">
    <source>
        <dbReference type="SAM" id="MobiDB-lite"/>
    </source>
</evidence>
<keyword evidence="3" id="KW-0233">DNA recombination</keyword>
<keyword evidence="7" id="KW-1185">Reference proteome</keyword>